<protein>
    <submittedName>
        <fullName evidence="8">Glycosyltransferase family 31 protein</fullName>
    </submittedName>
</protein>
<gene>
    <name evidence="8" type="ORF">AOQ84DRAFT_297302</name>
</gene>
<accession>A0A8E2EWP4</accession>
<keyword evidence="8" id="KW-0808">Transferase</keyword>
<evidence type="ECO:0000313" key="8">
    <source>
        <dbReference type="EMBL" id="OCL06280.1"/>
    </source>
</evidence>
<evidence type="ECO:0000313" key="9">
    <source>
        <dbReference type="Proteomes" id="UP000250140"/>
    </source>
</evidence>
<proteinExistence type="inferred from homology"/>
<evidence type="ECO:0000256" key="4">
    <source>
        <dbReference type="ARBA" id="ARBA00022968"/>
    </source>
</evidence>
<evidence type="ECO:0000256" key="7">
    <source>
        <dbReference type="SAM" id="Phobius"/>
    </source>
</evidence>
<dbReference type="Proteomes" id="UP000250140">
    <property type="component" value="Unassembled WGS sequence"/>
</dbReference>
<evidence type="ECO:0000256" key="5">
    <source>
        <dbReference type="ARBA" id="ARBA00022989"/>
    </source>
</evidence>
<reference evidence="8 9" key="1">
    <citation type="journal article" date="2016" name="Nat. Commun.">
        <title>Ectomycorrhizal ecology is imprinted in the genome of the dominant symbiotic fungus Cenococcum geophilum.</title>
        <authorList>
            <consortium name="DOE Joint Genome Institute"/>
            <person name="Peter M."/>
            <person name="Kohler A."/>
            <person name="Ohm R.A."/>
            <person name="Kuo A."/>
            <person name="Krutzmann J."/>
            <person name="Morin E."/>
            <person name="Arend M."/>
            <person name="Barry K.W."/>
            <person name="Binder M."/>
            <person name="Choi C."/>
            <person name="Clum A."/>
            <person name="Copeland A."/>
            <person name="Grisel N."/>
            <person name="Haridas S."/>
            <person name="Kipfer T."/>
            <person name="LaButti K."/>
            <person name="Lindquist E."/>
            <person name="Lipzen A."/>
            <person name="Maire R."/>
            <person name="Meier B."/>
            <person name="Mihaltcheva S."/>
            <person name="Molinier V."/>
            <person name="Murat C."/>
            <person name="Poggeler S."/>
            <person name="Quandt C.A."/>
            <person name="Sperisen C."/>
            <person name="Tritt A."/>
            <person name="Tisserant E."/>
            <person name="Crous P.W."/>
            <person name="Henrissat B."/>
            <person name="Nehls U."/>
            <person name="Egli S."/>
            <person name="Spatafora J.W."/>
            <person name="Grigoriev I.V."/>
            <person name="Martin F.M."/>
        </authorList>
    </citation>
    <scope>NUCLEOTIDE SEQUENCE [LARGE SCALE GENOMIC DNA]</scope>
    <source>
        <strain evidence="8 9">CBS 207.34</strain>
    </source>
</reference>
<keyword evidence="6 7" id="KW-0472">Membrane</keyword>
<dbReference type="PANTHER" id="PTHR23033">
    <property type="entry name" value="BETA1,3-GALACTOSYLTRANSFERASE"/>
    <property type="match status" value="1"/>
</dbReference>
<evidence type="ECO:0000256" key="3">
    <source>
        <dbReference type="ARBA" id="ARBA00022692"/>
    </source>
</evidence>
<feature type="transmembrane region" description="Helical" evidence="7">
    <location>
        <begin position="12"/>
        <end position="31"/>
    </location>
</feature>
<dbReference type="GO" id="GO:0016020">
    <property type="term" value="C:membrane"/>
    <property type="evidence" value="ECO:0007669"/>
    <property type="project" value="UniProtKB-SubCell"/>
</dbReference>
<dbReference type="Gene3D" id="3.90.550.50">
    <property type="match status" value="1"/>
</dbReference>
<comment type="similarity">
    <text evidence="2">Belongs to the glycosyltransferase 31 family. Beta3-Gal-T subfamily.</text>
</comment>
<dbReference type="EMBL" id="KV750099">
    <property type="protein sequence ID" value="OCL06280.1"/>
    <property type="molecule type" value="Genomic_DNA"/>
</dbReference>
<comment type="subcellular location">
    <subcellularLocation>
        <location evidence="1">Membrane</location>
        <topology evidence="1">Single-pass type II membrane protein</topology>
    </subcellularLocation>
</comment>
<evidence type="ECO:0000256" key="6">
    <source>
        <dbReference type="ARBA" id="ARBA00023136"/>
    </source>
</evidence>
<evidence type="ECO:0000256" key="2">
    <source>
        <dbReference type="ARBA" id="ARBA00006462"/>
    </source>
</evidence>
<keyword evidence="5 7" id="KW-1133">Transmembrane helix</keyword>
<keyword evidence="4" id="KW-0735">Signal-anchor</keyword>
<name>A0A8E2EWP4_9PEZI</name>
<keyword evidence="3 7" id="KW-0812">Transmembrane</keyword>
<dbReference type="PANTHER" id="PTHR23033:SF40">
    <property type="entry name" value="APPLE DOMAIN-CONTAINING PROTEIN"/>
    <property type="match status" value="1"/>
</dbReference>
<dbReference type="OrthoDB" id="414175at2759"/>
<evidence type="ECO:0000256" key="1">
    <source>
        <dbReference type="ARBA" id="ARBA00004606"/>
    </source>
</evidence>
<sequence>MWISSARPGVTLSRLSFVVVASFILLFWNYGLPQYSPTSRFSGQEEKATTPTPAATPHFILDTPGGDYAAATGYPDSATETIIPEEINLPESSPSSITIASVEPSLISCSDAKGAEDVMVVLKTSAVEIYEKLPEHLLTLFRCTPHYAIFSDLQGIVAGQNIYDALENTTVETKEKHKEFEDYRKIQQYRAEWQQLADLKGEGTKALDKWKFLPMVYKSYKMRPQAKFFVFIEADTSLSWTNLLQWINRLDSRIPYYAGAPSNVGKIRFAQRGGGFLLSNAAATLYATAYDQRYVLKWEKMTAGECCGDVALALGLNDAHVEFYSAFPLLQGETPASLDWTKRHWCAPVVSWHHMSPNEIDILWNFQQAWVKRNGWDTPYLIKNAFEEFVAPRLSPDRENWDNLSQDQIIIKPADADSITDGADWYKLSDLDKNSTASFESCKYACEQQNDCVQYRYKDSECSLGKVIRLGRRAHGDSLGYRSGWIMDRIKNLTDSWEPCSEPNWKFNQ</sequence>
<keyword evidence="9" id="KW-1185">Reference proteome</keyword>
<organism evidence="8 9">
    <name type="scientific">Glonium stellatum</name>
    <dbReference type="NCBI Taxonomy" id="574774"/>
    <lineage>
        <taxon>Eukaryota</taxon>
        <taxon>Fungi</taxon>
        <taxon>Dikarya</taxon>
        <taxon>Ascomycota</taxon>
        <taxon>Pezizomycotina</taxon>
        <taxon>Dothideomycetes</taxon>
        <taxon>Pleosporomycetidae</taxon>
        <taxon>Gloniales</taxon>
        <taxon>Gloniaceae</taxon>
        <taxon>Glonium</taxon>
    </lineage>
</organism>
<dbReference type="InterPro" id="IPR026050">
    <property type="entry name" value="C1GALT1/C1GALT1_chp1"/>
</dbReference>
<dbReference type="GO" id="GO:0016740">
    <property type="term" value="F:transferase activity"/>
    <property type="evidence" value="ECO:0007669"/>
    <property type="project" value="UniProtKB-KW"/>
</dbReference>
<dbReference type="AlphaFoldDB" id="A0A8E2EWP4"/>